<dbReference type="Pfam" id="PF00535">
    <property type="entry name" value="Glycos_transf_2"/>
    <property type="match status" value="1"/>
</dbReference>
<gene>
    <name evidence="2" type="ORF">A3F29_00315</name>
</gene>
<evidence type="ECO:0000259" key="1">
    <source>
        <dbReference type="Pfam" id="PF00535"/>
    </source>
</evidence>
<dbReference type="AlphaFoldDB" id="A0A1F7HH73"/>
<evidence type="ECO:0000313" key="2">
    <source>
        <dbReference type="EMBL" id="OGK30435.1"/>
    </source>
</evidence>
<accession>A0A1F7HH73</accession>
<dbReference type="Gene3D" id="3.90.550.10">
    <property type="entry name" value="Spore Coat Polysaccharide Biosynthesis Protein SpsA, Chain A"/>
    <property type="match status" value="1"/>
</dbReference>
<evidence type="ECO:0000313" key="3">
    <source>
        <dbReference type="Proteomes" id="UP000177199"/>
    </source>
</evidence>
<dbReference type="SUPFAM" id="SSF53448">
    <property type="entry name" value="Nucleotide-diphospho-sugar transferases"/>
    <property type="match status" value="1"/>
</dbReference>
<name>A0A1F7HH73_9BACT</name>
<dbReference type="Proteomes" id="UP000177199">
    <property type="component" value="Unassembled WGS sequence"/>
</dbReference>
<protein>
    <recommendedName>
        <fullName evidence="1">Glycosyltransferase 2-like domain-containing protein</fullName>
    </recommendedName>
</protein>
<organism evidence="2 3">
    <name type="scientific">Candidatus Roizmanbacteria bacterium RIFCSPHIGHO2_12_FULL_33_9</name>
    <dbReference type="NCBI Taxonomy" id="1802045"/>
    <lineage>
        <taxon>Bacteria</taxon>
        <taxon>Candidatus Roizmaniibacteriota</taxon>
    </lineage>
</organism>
<dbReference type="InterPro" id="IPR001173">
    <property type="entry name" value="Glyco_trans_2-like"/>
</dbReference>
<dbReference type="PANTHER" id="PTHR43630:SF2">
    <property type="entry name" value="GLYCOSYLTRANSFERASE"/>
    <property type="match status" value="1"/>
</dbReference>
<dbReference type="InterPro" id="IPR029044">
    <property type="entry name" value="Nucleotide-diphossugar_trans"/>
</dbReference>
<comment type="caution">
    <text evidence="2">The sequence shown here is derived from an EMBL/GenBank/DDBJ whole genome shotgun (WGS) entry which is preliminary data.</text>
</comment>
<dbReference type="PANTHER" id="PTHR43630">
    <property type="entry name" value="POLY-BETA-1,6-N-ACETYL-D-GLUCOSAMINE SYNTHASE"/>
    <property type="match status" value="1"/>
</dbReference>
<dbReference type="EMBL" id="MFZV01000044">
    <property type="protein sequence ID" value="OGK30435.1"/>
    <property type="molecule type" value="Genomic_DNA"/>
</dbReference>
<sequence>MNKITAIIIAKNEEKSIKDCIDSVRRLADEIIVVDNGSTDKTADVSKKLGAKAFSVNTDNFSELRNYGLEKARGDWVLYVDADERISSVLAEEIKLKIKNEKIKIYKIRRRNFYFGENPWPYIEKLGRVFKRTALKEWKGKLHESPIYDGEVGELKNYLVHYTHKNLSSMVEKTLEWSETEANLRILAKHPEMSWWRFPRVMLSSFFNSYIKQQGFRAGTMGLVESLYQAFSTFITYAKLWEMQQKIKKIK</sequence>
<proteinExistence type="predicted"/>
<dbReference type="CDD" id="cd02511">
    <property type="entry name" value="Beta4Glucosyltransferase"/>
    <property type="match status" value="1"/>
</dbReference>
<reference evidence="2 3" key="1">
    <citation type="journal article" date="2016" name="Nat. Commun.">
        <title>Thousands of microbial genomes shed light on interconnected biogeochemical processes in an aquifer system.</title>
        <authorList>
            <person name="Anantharaman K."/>
            <person name="Brown C.T."/>
            <person name="Hug L.A."/>
            <person name="Sharon I."/>
            <person name="Castelle C.J."/>
            <person name="Probst A.J."/>
            <person name="Thomas B.C."/>
            <person name="Singh A."/>
            <person name="Wilkins M.J."/>
            <person name="Karaoz U."/>
            <person name="Brodie E.L."/>
            <person name="Williams K.H."/>
            <person name="Hubbard S.S."/>
            <person name="Banfield J.F."/>
        </authorList>
    </citation>
    <scope>NUCLEOTIDE SEQUENCE [LARGE SCALE GENOMIC DNA]</scope>
</reference>
<feature type="domain" description="Glycosyltransferase 2-like" evidence="1">
    <location>
        <begin position="6"/>
        <end position="141"/>
    </location>
</feature>